<evidence type="ECO:0000313" key="2">
    <source>
        <dbReference type="Proteomes" id="UP000050417"/>
    </source>
</evidence>
<proteinExistence type="predicted"/>
<comment type="caution">
    <text evidence="1">The sequence shown here is derived from an EMBL/GenBank/DDBJ whole genome shotgun (WGS) entry which is preliminary data.</text>
</comment>
<gene>
    <name evidence="1" type="ORF">ADN00_16515</name>
</gene>
<reference evidence="1 2" key="1">
    <citation type="submission" date="2015-07" db="EMBL/GenBank/DDBJ databases">
        <title>Genome sequence of Ornatilinea apprima DSM 23815.</title>
        <authorList>
            <person name="Hemp J."/>
            <person name="Ward L.M."/>
            <person name="Pace L.A."/>
            <person name="Fischer W.W."/>
        </authorList>
    </citation>
    <scope>NUCLEOTIDE SEQUENCE [LARGE SCALE GENOMIC DNA]</scope>
    <source>
        <strain evidence="1 2">P3M-1</strain>
    </source>
</reference>
<name>A0A0P6XR49_9CHLR</name>
<evidence type="ECO:0000313" key="1">
    <source>
        <dbReference type="EMBL" id="KPL72076.1"/>
    </source>
</evidence>
<dbReference type="EMBL" id="LGCL01000040">
    <property type="protein sequence ID" value="KPL72076.1"/>
    <property type="molecule type" value="Genomic_DNA"/>
</dbReference>
<keyword evidence="2" id="KW-1185">Reference proteome</keyword>
<organism evidence="1 2">
    <name type="scientific">Ornatilinea apprima</name>
    <dbReference type="NCBI Taxonomy" id="1134406"/>
    <lineage>
        <taxon>Bacteria</taxon>
        <taxon>Bacillati</taxon>
        <taxon>Chloroflexota</taxon>
        <taxon>Anaerolineae</taxon>
        <taxon>Anaerolineales</taxon>
        <taxon>Anaerolineaceae</taxon>
        <taxon>Ornatilinea</taxon>
    </lineage>
</organism>
<dbReference type="AlphaFoldDB" id="A0A0P6XR49"/>
<dbReference type="RefSeq" id="WP_075064144.1">
    <property type="nucleotide sequence ID" value="NZ_LGCL01000040.1"/>
</dbReference>
<sequence length="412" mass="46585">MIIHQPEIVPAGSEVRMQARVETRAPNPGFPDSIWFSYPQAYAHALSTRADSPLAALVLVAMALGEDVECRGEASPRLIYNLSEYQRVFYHWQPQLLQKVGIHAENLTPPPANQFSAGYATTFSGGVNSFFTIQQMLTPSLKSPQWPLKYALFLQGSPDLPLAYQRKFEYLAERYATLAQELNLEWIPVRTNLMRFAANRIPFNLLLEAPLVGAALGISPILAGMVIPSGRMYERYKDAAAGPMTTYLVATESFEVITHGGAFTRFAKTQAISDWKPAQNNLRVCLDWHDDTDMNCCYCSKCLRTRMDLNVIGRLEKFTTLKSPFKFKDLILWGSQMEIGFRGEKDYLEYAWKQRKELLPGILLGILVGTPLRLARKYSPNWIKKSVFCVTDENDPENTFVQNPDIPENLAE</sequence>
<dbReference type="OrthoDB" id="396512at2"/>
<dbReference type="STRING" id="1134406.ADN00_16515"/>
<dbReference type="Proteomes" id="UP000050417">
    <property type="component" value="Unassembled WGS sequence"/>
</dbReference>
<protein>
    <submittedName>
        <fullName evidence="1">Uncharacterized protein</fullName>
    </submittedName>
</protein>
<accession>A0A0P6XR49</accession>